<dbReference type="Proteomes" id="UP000623608">
    <property type="component" value="Unassembled WGS sequence"/>
</dbReference>
<dbReference type="Gene3D" id="2.60.40.1260">
    <property type="entry name" value="Lamin Tail domain"/>
    <property type="match status" value="1"/>
</dbReference>
<comment type="caution">
    <text evidence="3">The sequence shown here is derived from an EMBL/GenBank/DDBJ whole genome shotgun (WGS) entry which is preliminary data.</text>
</comment>
<dbReference type="Pfam" id="PF00932">
    <property type="entry name" value="LTD"/>
    <property type="match status" value="1"/>
</dbReference>
<reference evidence="3" key="1">
    <citation type="submission" date="2021-01" db="EMBL/GenBank/DDBJ databases">
        <title>Whole genome shotgun sequence of Actinoplanes tereljensis NBRC 105297.</title>
        <authorList>
            <person name="Komaki H."/>
            <person name="Tamura T."/>
        </authorList>
    </citation>
    <scope>NUCLEOTIDE SEQUENCE</scope>
    <source>
        <strain evidence="3">NBRC 105297</strain>
    </source>
</reference>
<keyword evidence="1" id="KW-0732">Signal</keyword>
<feature type="signal peptide" evidence="1">
    <location>
        <begin position="1"/>
        <end position="25"/>
    </location>
</feature>
<dbReference type="InterPro" id="IPR036415">
    <property type="entry name" value="Lamin_tail_dom_sf"/>
</dbReference>
<name>A0A919NUK0_9ACTN</name>
<dbReference type="InterPro" id="IPR001322">
    <property type="entry name" value="Lamin_tail_dom"/>
</dbReference>
<dbReference type="AlphaFoldDB" id="A0A919NUK0"/>
<sequence length="147" mass="16005">MKLRRILVTLAMTPAIVGLAAPAYAAAPAVTFTRIQYNSPGTDTRSNASLNAEWVRLTNNTTKAIQLKNWTVRDKSNHIFKFPAVTVPAKANLYLHTGKGTAYSGHIFWQSAAYIWNNTGDTATLKNTAGKTIDTCTWKSGSTPTNC</sequence>
<dbReference type="RefSeq" id="WP_239147904.1">
    <property type="nucleotide sequence ID" value="NZ_BOMY01000042.1"/>
</dbReference>
<evidence type="ECO:0000256" key="1">
    <source>
        <dbReference type="SAM" id="SignalP"/>
    </source>
</evidence>
<organism evidence="3 4">
    <name type="scientific">Paractinoplanes tereljensis</name>
    <dbReference type="NCBI Taxonomy" id="571912"/>
    <lineage>
        <taxon>Bacteria</taxon>
        <taxon>Bacillati</taxon>
        <taxon>Actinomycetota</taxon>
        <taxon>Actinomycetes</taxon>
        <taxon>Micromonosporales</taxon>
        <taxon>Micromonosporaceae</taxon>
        <taxon>Paractinoplanes</taxon>
    </lineage>
</organism>
<feature type="domain" description="LTD" evidence="2">
    <location>
        <begin position="21"/>
        <end position="140"/>
    </location>
</feature>
<evidence type="ECO:0000259" key="2">
    <source>
        <dbReference type="PROSITE" id="PS51841"/>
    </source>
</evidence>
<feature type="chain" id="PRO_5037801780" description="LTD domain-containing protein" evidence="1">
    <location>
        <begin position="26"/>
        <end position="147"/>
    </location>
</feature>
<accession>A0A919NUK0</accession>
<evidence type="ECO:0000313" key="3">
    <source>
        <dbReference type="EMBL" id="GIF24032.1"/>
    </source>
</evidence>
<gene>
    <name evidence="3" type="ORF">Ate02nite_67620</name>
</gene>
<evidence type="ECO:0000313" key="4">
    <source>
        <dbReference type="Proteomes" id="UP000623608"/>
    </source>
</evidence>
<protein>
    <recommendedName>
        <fullName evidence="2">LTD domain-containing protein</fullName>
    </recommendedName>
</protein>
<dbReference type="EMBL" id="BOMY01000042">
    <property type="protein sequence ID" value="GIF24032.1"/>
    <property type="molecule type" value="Genomic_DNA"/>
</dbReference>
<keyword evidence="4" id="KW-1185">Reference proteome</keyword>
<dbReference type="PROSITE" id="PS51841">
    <property type="entry name" value="LTD"/>
    <property type="match status" value="1"/>
</dbReference>
<dbReference type="SUPFAM" id="SSF74853">
    <property type="entry name" value="Lamin A/C globular tail domain"/>
    <property type="match status" value="1"/>
</dbReference>
<proteinExistence type="predicted"/>